<comment type="caution">
    <text evidence="2">The sequence shown here is derived from an EMBL/GenBank/DDBJ whole genome shotgun (WGS) entry which is preliminary data.</text>
</comment>
<sequence>MAPTLRSDRQLGDEETQHETSQVMSPTRARPRTEEASGALVNEDEDAASGGGQRASHQDDSTLTDAFARSLAENPVGAALRRALLDGLQDHSGNADQSPPPSEEEEEEDREDIRGPPLDNMNPSGRYVDEELAEATRALRNSPAIKLPKPQSKADYKAWKSEVPLHFETCTLGDITYGTERYDENDEGLRRPKVDELRDNMKAASALYNQIVQHLEAGDGINPDYLLQDLVTRKLRQGESVSAATSAWTQPIASAWTRTQSVATTWTRPQSVTATRTLEQSIDRASIPVVTTALAQKIATKELACWLSTPALA</sequence>
<name>A0A6G0SNY4_9STRA</name>
<feature type="region of interest" description="Disordered" evidence="1">
    <location>
        <begin position="1"/>
        <end position="69"/>
    </location>
</feature>
<feature type="region of interest" description="Disordered" evidence="1">
    <location>
        <begin position="81"/>
        <end position="125"/>
    </location>
</feature>
<accession>A0A6G0SNY4</accession>
<evidence type="ECO:0000313" key="3">
    <source>
        <dbReference type="Proteomes" id="UP000486351"/>
    </source>
</evidence>
<evidence type="ECO:0000313" key="2">
    <source>
        <dbReference type="EMBL" id="KAE9362296.1"/>
    </source>
</evidence>
<gene>
    <name evidence="2" type="ORF">PF008_g221</name>
</gene>
<reference evidence="2 3" key="1">
    <citation type="submission" date="2018-09" db="EMBL/GenBank/DDBJ databases">
        <title>Genomic investigation of the strawberry pathogen Phytophthora fragariae indicates pathogenicity is determined by transcriptional variation in three key races.</title>
        <authorList>
            <person name="Adams T.M."/>
            <person name="Armitage A.D."/>
            <person name="Sobczyk M.K."/>
            <person name="Bates H.J."/>
            <person name="Dunwell J.M."/>
            <person name="Nellist C.F."/>
            <person name="Harrison R.J."/>
        </authorList>
    </citation>
    <scope>NUCLEOTIDE SEQUENCE [LARGE SCALE GENOMIC DNA]</scope>
    <source>
        <strain evidence="2 3">NOV-77</strain>
    </source>
</reference>
<dbReference type="Proteomes" id="UP000486351">
    <property type="component" value="Unassembled WGS sequence"/>
</dbReference>
<protein>
    <submittedName>
        <fullName evidence="2">Uncharacterized protein</fullName>
    </submittedName>
</protein>
<feature type="compositionally biased region" description="Basic and acidic residues" evidence="1">
    <location>
        <begin position="1"/>
        <end position="18"/>
    </location>
</feature>
<dbReference type="AlphaFoldDB" id="A0A6G0SNY4"/>
<evidence type="ECO:0000256" key="1">
    <source>
        <dbReference type="SAM" id="MobiDB-lite"/>
    </source>
</evidence>
<organism evidence="2 3">
    <name type="scientific">Phytophthora fragariae</name>
    <dbReference type="NCBI Taxonomy" id="53985"/>
    <lineage>
        <taxon>Eukaryota</taxon>
        <taxon>Sar</taxon>
        <taxon>Stramenopiles</taxon>
        <taxon>Oomycota</taxon>
        <taxon>Peronosporomycetes</taxon>
        <taxon>Peronosporales</taxon>
        <taxon>Peronosporaceae</taxon>
        <taxon>Phytophthora</taxon>
    </lineage>
</organism>
<dbReference type="EMBL" id="QXFY01000004">
    <property type="protein sequence ID" value="KAE9362296.1"/>
    <property type="molecule type" value="Genomic_DNA"/>
</dbReference>
<proteinExistence type="predicted"/>